<evidence type="ECO:0000256" key="1">
    <source>
        <dbReference type="SAM" id="MobiDB-lite"/>
    </source>
</evidence>
<gene>
    <name evidence="2" type="ORF">B4135_0737</name>
</gene>
<evidence type="ECO:0000313" key="3">
    <source>
        <dbReference type="Proteomes" id="UP000075683"/>
    </source>
</evidence>
<evidence type="ECO:0000313" key="2">
    <source>
        <dbReference type="EMBL" id="KYD19838.1"/>
    </source>
</evidence>
<reference evidence="2 3" key="1">
    <citation type="submission" date="2016-01" db="EMBL/GenBank/DDBJ databases">
        <title>Draft Genome Sequences of Seven Thermophilic Sporeformers Isolated from Foods.</title>
        <authorList>
            <person name="Berendsen E.M."/>
            <person name="Wells-Bennik M.H."/>
            <person name="Krawcyk A.O."/>
            <person name="De Jong A."/>
            <person name="Holsappel S."/>
            <person name="Eijlander R.T."/>
            <person name="Kuipers O.P."/>
        </authorList>
    </citation>
    <scope>NUCLEOTIDE SEQUENCE [LARGE SCALE GENOMIC DNA]</scope>
    <source>
        <strain evidence="2 3">B4135</strain>
    </source>
</reference>
<sequence>MEPPAKGPALRLVPIAETAGKSKTRIRTLPDARFGESFSPDRTARLPARRQTAEKPPPKT</sequence>
<proteinExistence type="predicted"/>
<name>A0A150M5N2_9BACI</name>
<accession>A0A150M5N2</accession>
<feature type="region of interest" description="Disordered" evidence="1">
    <location>
        <begin position="1"/>
        <end position="60"/>
    </location>
</feature>
<dbReference type="Proteomes" id="UP000075683">
    <property type="component" value="Unassembled WGS sequence"/>
</dbReference>
<feature type="compositionally biased region" description="Basic and acidic residues" evidence="1">
    <location>
        <begin position="51"/>
        <end position="60"/>
    </location>
</feature>
<comment type="caution">
    <text evidence="2">The sequence shown here is derived from an EMBL/GenBank/DDBJ whole genome shotgun (WGS) entry which is preliminary data.</text>
</comment>
<organism evidence="2 3">
    <name type="scientific">Caldibacillus debilis</name>
    <dbReference type="NCBI Taxonomy" id="301148"/>
    <lineage>
        <taxon>Bacteria</taxon>
        <taxon>Bacillati</taxon>
        <taxon>Bacillota</taxon>
        <taxon>Bacilli</taxon>
        <taxon>Bacillales</taxon>
        <taxon>Bacillaceae</taxon>
        <taxon>Caldibacillus</taxon>
    </lineage>
</organism>
<dbReference type="EMBL" id="LQYT01000037">
    <property type="protein sequence ID" value="KYD19838.1"/>
    <property type="molecule type" value="Genomic_DNA"/>
</dbReference>
<dbReference type="AlphaFoldDB" id="A0A150M5N2"/>
<dbReference type="STRING" id="301148.B4135_0737"/>
<protein>
    <submittedName>
        <fullName evidence="2">Uncharacterized protein</fullName>
    </submittedName>
</protein>